<name>A0A8H5C809_9AGAR</name>
<dbReference type="InterPro" id="IPR036397">
    <property type="entry name" value="RNaseH_sf"/>
</dbReference>
<accession>A0A8H5C809</accession>
<organism evidence="1 2">
    <name type="scientific">Ephemerocybe angulata</name>
    <dbReference type="NCBI Taxonomy" id="980116"/>
    <lineage>
        <taxon>Eukaryota</taxon>
        <taxon>Fungi</taxon>
        <taxon>Dikarya</taxon>
        <taxon>Basidiomycota</taxon>
        <taxon>Agaricomycotina</taxon>
        <taxon>Agaricomycetes</taxon>
        <taxon>Agaricomycetidae</taxon>
        <taxon>Agaricales</taxon>
        <taxon>Agaricineae</taxon>
        <taxon>Psathyrellaceae</taxon>
        <taxon>Ephemerocybe</taxon>
    </lineage>
</organism>
<proteinExistence type="predicted"/>
<dbReference type="SUPFAM" id="SSF53098">
    <property type="entry name" value="Ribonuclease H-like"/>
    <property type="match status" value="1"/>
</dbReference>
<evidence type="ECO:0000313" key="2">
    <source>
        <dbReference type="Proteomes" id="UP000541558"/>
    </source>
</evidence>
<dbReference type="EMBL" id="JAACJK010000060">
    <property type="protein sequence ID" value="KAF5335692.1"/>
    <property type="molecule type" value="Genomic_DNA"/>
</dbReference>
<evidence type="ECO:0000313" key="1">
    <source>
        <dbReference type="EMBL" id="KAF5335692.1"/>
    </source>
</evidence>
<dbReference type="OrthoDB" id="3062525at2759"/>
<sequence>MGGLKGLNLADKIKVIHIMRAVRFLDLEFPPRWAIITRYLLAKNIPSQYGPIDHRSAQNMYLLNWAAAKPESKSAASLFTREMIKTAEEFGLCLWTNHPSEKVKRDMPIWLHPASKKSRTASDASTYWTRCQRDKHNIHTVGEMHDFVAQLESHTRVLHEDPERSSDHDCACAMCSADEAKGCLAPVFCREQATHFLHSINQTWIPNETRDEELEKREENREGRIPKNRANTLTECFRIFTSSPPKSLTLDIDMNSPPPPPPDISRDEFTTIFTDGSGQNIGTEDACAGSGVFFGDDDPRNMAIRVPSYIPQTNNTAEALAILAAAKANKNKKKMKLPAEELVINTWWDVVGM</sequence>
<dbReference type="InterPro" id="IPR012337">
    <property type="entry name" value="RNaseH-like_sf"/>
</dbReference>
<evidence type="ECO:0008006" key="3">
    <source>
        <dbReference type="Google" id="ProtNLM"/>
    </source>
</evidence>
<comment type="caution">
    <text evidence="1">The sequence shown here is derived from an EMBL/GenBank/DDBJ whole genome shotgun (WGS) entry which is preliminary data.</text>
</comment>
<dbReference type="Proteomes" id="UP000541558">
    <property type="component" value="Unassembled WGS sequence"/>
</dbReference>
<dbReference type="GO" id="GO:0003676">
    <property type="term" value="F:nucleic acid binding"/>
    <property type="evidence" value="ECO:0007669"/>
    <property type="project" value="InterPro"/>
</dbReference>
<dbReference type="Gene3D" id="3.30.420.10">
    <property type="entry name" value="Ribonuclease H-like superfamily/Ribonuclease H"/>
    <property type="match status" value="1"/>
</dbReference>
<dbReference type="AlphaFoldDB" id="A0A8H5C809"/>
<protein>
    <recommendedName>
        <fullName evidence="3">RNase H type-1 domain-containing protein</fullName>
    </recommendedName>
</protein>
<gene>
    <name evidence="1" type="ORF">D9611_009597</name>
</gene>
<keyword evidence="2" id="KW-1185">Reference proteome</keyword>
<reference evidence="1 2" key="1">
    <citation type="journal article" date="2020" name="ISME J.">
        <title>Uncovering the hidden diversity of litter-decomposition mechanisms in mushroom-forming fungi.</title>
        <authorList>
            <person name="Floudas D."/>
            <person name="Bentzer J."/>
            <person name="Ahren D."/>
            <person name="Johansson T."/>
            <person name="Persson P."/>
            <person name="Tunlid A."/>
        </authorList>
    </citation>
    <scope>NUCLEOTIDE SEQUENCE [LARGE SCALE GENOMIC DNA]</scope>
    <source>
        <strain evidence="1 2">CBS 175.51</strain>
    </source>
</reference>